<keyword evidence="4" id="KW-0762">Sugar transport</keyword>
<keyword evidence="6 9" id="KW-0812">Transmembrane</keyword>
<evidence type="ECO:0000256" key="2">
    <source>
        <dbReference type="ARBA" id="ARBA00022448"/>
    </source>
</evidence>
<keyword evidence="11" id="KW-1185">Reference proteome</keyword>
<dbReference type="EMBL" id="ABXJ01000123">
    <property type="protein sequence ID" value="EEA89768.1"/>
    <property type="molecule type" value="Genomic_DNA"/>
</dbReference>
<dbReference type="STRING" id="445975.COLSTE_02045"/>
<keyword evidence="8 9" id="KW-0472">Membrane</keyword>
<dbReference type="InterPro" id="IPR004700">
    <property type="entry name" value="PTS_IIC_man"/>
</dbReference>
<keyword evidence="2" id="KW-0813">Transport</keyword>
<dbReference type="PANTHER" id="PTHR32502:SF8">
    <property type="entry name" value="N-ACETYLGALACTOSAMINE PERMEASE IIC COMPONENT 1"/>
    <property type="match status" value="1"/>
</dbReference>
<evidence type="ECO:0000313" key="11">
    <source>
        <dbReference type="Proteomes" id="UP000003560"/>
    </source>
</evidence>
<evidence type="ECO:0000256" key="9">
    <source>
        <dbReference type="SAM" id="Phobius"/>
    </source>
</evidence>
<feature type="transmembrane region" description="Helical" evidence="9">
    <location>
        <begin position="178"/>
        <end position="198"/>
    </location>
</feature>
<dbReference type="Proteomes" id="UP000003560">
    <property type="component" value="Unassembled WGS sequence"/>
</dbReference>
<dbReference type="InterPro" id="IPR050303">
    <property type="entry name" value="GatZ_KbaZ_carbometab"/>
</dbReference>
<evidence type="ECO:0000256" key="7">
    <source>
        <dbReference type="ARBA" id="ARBA00022989"/>
    </source>
</evidence>
<dbReference type="Pfam" id="PF03609">
    <property type="entry name" value="EII-Sor"/>
    <property type="match status" value="1"/>
</dbReference>
<feature type="transmembrane region" description="Helical" evidence="9">
    <location>
        <begin position="205"/>
        <end position="237"/>
    </location>
</feature>
<feature type="transmembrane region" description="Helical" evidence="9">
    <location>
        <begin position="93"/>
        <end position="117"/>
    </location>
</feature>
<comment type="subcellular location">
    <subcellularLocation>
        <location evidence="1">Cell membrane</location>
        <topology evidence="1">Multi-pass membrane protein</topology>
    </subcellularLocation>
</comment>
<evidence type="ECO:0000256" key="6">
    <source>
        <dbReference type="ARBA" id="ARBA00022692"/>
    </source>
</evidence>
<evidence type="ECO:0000256" key="8">
    <source>
        <dbReference type="ARBA" id="ARBA00023136"/>
    </source>
</evidence>
<comment type="caution">
    <text evidence="10">The sequence shown here is derived from an EMBL/GenBank/DDBJ whole genome shotgun (WGS) entry which is preliminary data.</text>
</comment>
<accession>B6GD67</accession>
<gene>
    <name evidence="10" type="ORF">COLSTE_02045</name>
</gene>
<dbReference type="OrthoDB" id="3190125at2"/>
<evidence type="ECO:0000256" key="1">
    <source>
        <dbReference type="ARBA" id="ARBA00004651"/>
    </source>
</evidence>
<protein>
    <submittedName>
        <fullName evidence="10">PTS system sorbose-specific iic component</fullName>
    </submittedName>
</protein>
<keyword evidence="7 9" id="KW-1133">Transmembrane helix</keyword>
<dbReference type="PANTHER" id="PTHR32502">
    <property type="entry name" value="N-ACETYLGALACTOSAMINE PERMEASE II COMPONENT-RELATED"/>
    <property type="match status" value="1"/>
</dbReference>
<feature type="transmembrane region" description="Helical" evidence="9">
    <location>
        <begin position="137"/>
        <end position="158"/>
    </location>
</feature>
<evidence type="ECO:0000256" key="3">
    <source>
        <dbReference type="ARBA" id="ARBA00022475"/>
    </source>
</evidence>
<dbReference type="GeneID" id="98002434"/>
<dbReference type="eggNOG" id="COG3715">
    <property type="taxonomic scope" value="Bacteria"/>
</dbReference>
<sequence>MLQGVLVALAATLIYLESRIGGQHMIDRPIIIGPVVGLIMGDPVTGLVVGGQLELVWMGLAGIGTTTPPDVVTGSALGTALAIQTGASYETTLALAIPISLLAQFGAIAVPTVNAIFAHRADACAANRDYRGVERCLWMGTCVYFVMYFCMTLAGFLVGSEVITRLVEMIPAVIQDGLAQSGNLLPAMGIAMLIQMTWDKKFGVFLFLGFALAAFLGVSTIGAAVFGAICAVIYFLFIGGNAASPELASATSSDFIDEDSEEL</sequence>
<reference evidence="10 11" key="2">
    <citation type="submission" date="2008-10" db="EMBL/GenBank/DDBJ databases">
        <authorList>
            <person name="Fulton L."/>
            <person name="Clifton S."/>
            <person name="Fulton B."/>
            <person name="Xu J."/>
            <person name="Minx P."/>
            <person name="Pepin K.H."/>
            <person name="Johnson M."/>
            <person name="Thiruvilangam P."/>
            <person name="Bhonagiri V."/>
            <person name="Nash W.E."/>
            <person name="Mardis E.R."/>
            <person name="Wilson R.K."/>
        </authorList>
    </citation>
    <scope>NUCLEOTIDE SEQUENCE [LARGE SCALE GENOMIC DNA]</scope>
    <source>
        <strain evidence="10 11">DSM 13279</strain>
    </source>
</reference>
<dbReference type="PROSITE" id="PS51106">
    <property type="entry name" value="PTS_EIIC_TYPE_4"/>
    <property type="match status" value="1"/>
</dbReference>
<evidence type="ECO:0000256" key="5">
    <source>
        <dbReference type="ARBA" id="ARBA00022683"/>
    </source>
</evidence>
<evidence type="ECO:0000256" key="4">
    <source>
        <dbReference type="ARBA" id="ARBA00022597"/>
    </source>
</evidence>
<organism evidence="10 11">
    <name type="scientific">Collinsella stercoris DSM 13279</name>
    <dbReference type="NCBI Taxonomy" id="445975"/>
    <lineage>
        <taxon>Bacteria</taxon>
        <taxon>Bacillati</taxon>
        <taxon>Actinomycetota</taxon>
        <taxon>Coriobacteriia</taxon>
        <taxon>Coriobacteriales</taxon>
        <taxon>Coriobacteriaceae</taxon>
        <taxon>Collinsella</taxon>
    </lineage>
</organism>
<dbReference type="RefSeq" id="WP_006721674.1">
    <property type="nucleotide sequence ID" value="NZ_CP085935.1"/>
</dbReference>
<proteinExistence type="predicted"/>
<dbReference type="GO" id="GO:0009401">
    <property type="term" value="P:phosphoenolpyruvate-dependent sugar phosphotransferase system"/>
    <property type="evidence" value="ECO:0007669"/>
    <property type="project" value="UniProtKB-KW"/>
</dbReference>
<keyword evidence="5" id="KW-0598">Phosphotransferase system</keyword>
<dbReference type="AlphaFoldDB" id="B6GD67"/>
<dbReference type="HOGENOM" id="CLU_069101_2_0_11"/>
<dbReference type="GO" id="GO:0005886">
    <property type="term" value="C:plasma membrane"/>
    <property type="evidence" value="ECO:0007669"/>
    <property type="project" value="UniProtKB-SubCell"/>
</dbReference>
<evidence type="ECO:0000313" key="10">
    <source>
        <dbReference type="EMBL" id="EEA89768.1"/>
    </source>
</evidence>
<keyword evidence="3" id="KW-1003">Cell membrane</keyword>
<name>B6GD67_9ACTN</name>
<reference evidence="10 11" key="1">
    <citation type="submission" date="2008-10" db="EMBL/GenBank/DDBJ databases">
        <title>Draft genome sequence of Collinsella stercoris (DSM 13279).</title>
        <authorList>
            <person name="Sudarsanam P."/>
            <person name="Ley R."/>
            <person name="Guruge J."/>
            <person name="Turnbaugh P.J."/>
            <person name="Mahowald M."/>
            <person name="Liep D."/>
            <person name="Gordon J."/>
        </authorList>
    </citation>
    <scope>NUCLEOTIDE SEQUENCE [LARGE SCALE GENOMIC DNA]</scope>
    <source>
        <strain evidence="10 11">DSM 13279</strain>
    </source>
</reference>